<comment type="caution">
    <text evidence="1">The sequence shown here is derived from an EMBL/GenBank/DDBJ whole genome shotgun (WGS) entry which is preliminary data.</text>
</comment>
<proteinExistence type="predicted"/>
<protein>
    <submittedName>
        <fullName evidence="1">Uncharacterized protein</fullName>
    </submittedName>
</protein>
<dbReference type="EMBL" id="MEKH01000001">
    <property type="protein sequence ID" value="ODO11294.1"/>
    <property type="molecule type" value="Genomic_DNA"/>
</dbReference>
<dbReference type="AlphaFoldDB" id="A0A1E3KDW4"/>
<evidence type="ECO:0000313" key="1">
    <source>
        <dbReference type="EMBL" id="ODO11294.1"/>
    </source>
</evidence>
<name>A0A1E3KDW4_9TREE</name>
<dbReference type="Proteomes" id="UP000095149">
    <property type="component" value="Unassembled WGS sequence"/>
</dbReference>
<evidence type="ECO:0000313" key="2">
    <source>
        <dbReference type="Proteomes" id="UP000095149"/>
    </source>
</evidence>
<gene>
    <name evidence="1" type="ORF">I350_00070</name>
</gene>
<sequence length="128" mass="13547">MSSGIGLATSHGPQAISTHLDYYKGIARVVIPRVSIVPATKIDTTSPPRVSIVPASKIDTTSPLRVSIAPATKIDTTSSSQRVSIVPASTKIDTTHPAQVSIVLACSAKTIHARHSFTNYLHSLTYGR</sequence>
<organism evidence="1 2">
    <name type="scientific">Cryptococcus amylolentus CBS 6273</name>
    <dbReference type="NCBI Taxonomy" id="1296118"/>
    <lineage>
        <taxon>Eukaryota</taxon>
        <taxon>Fungi</taxon>
        <taxon>Dikarya</taxon>
        <taxon>Basidiomycota</taxon>
        <taxon>Agaricomycotina</taxon>
        <taxon>Tremellomycetes</taxon>
        <taxon>Tremellales</taxon>
        <taxon>Cryptococcaceae</taxon>
        <taxon>Cryptococcus</taxon>
    </lineage>
</organism>
<reference evidence="1 2" key="1">
    <citation type="submission" date="2016-06" db="EMBL/GenBank/DDBJ databases">
        <title>Evolution of pathogenesis and genome organization in the Tremellales.</title>
        <authorList>
            <person name="Cuomo C."/>
            <person name="Litvintseva A."/>
            <person name="Heitman J."/>
            <person name="Chen Y."/>
            <person name="Sun S."/>
            <person name="Springer D."/>
            <person name="Dromer F."/>
            <person name="Young S."/>
            <person name="Zeng Q."/>
            <person name="Chapman S."/>
            <person name="Gujja S."/>
            <person name="Saif S."/>
            <person name="Birren B."/>
        </authorList>
    </citation>
    <scope>NUCLEOTIDE SEQUENCE [LARGE SCALE GENOMIC DNA]</scope>
    <source>
        <strain evidence="1 2">CBS 6273</strain>
    </source>
</reference>
<accession>A0A1E3KDW4</accession>